<protein>
    <submittedName>
        <fullName evidence="2">Uncharacterized protein</fullName>
    </submittedName>
</protein>
<dbReference type="Proteomes" id="UP000006310">
    <property type="component" value="Chromosome 8"/>
</dbReference>
<gene>
    <name evidence="2" type="primary">KNAG0H01530</name>
    <name evidence="2" type="ordered locus">KNAG_0H01530</name>
</gene>
<dbReference type="STRING" id="1071383.J7S1Q2"/>
<dbReference type="HOGENOM" id="CLU_063080_0_0_1"/>
<evidence type="ECO:0000313" key="2">
    <source>
        <dbReference type="EMBL" id="CCK71567.1"/>
    </source>
</evidence>
<reference evidence="3" key="2">
    <citation type="submission" date="2012-08" db="EMBL/GenBank/DDBJ databases">
        <title>Genome sequence of Kazachstania naganishii.</title>
        <authorList>
            <person name="Gordon J.L."/>
            <person name="Armisen D."/>
            <person name="Proux-Wera E."/>
            <person name="OhEigeartaigh S.S."/>
            <person name="Byrne K.P."/>
            <person name="Wolfe K.H."/>
        </authorList>
    </citation>
    <scope>NUCLEOTIDE SEQUENCE [LARGE SCALE GENOMIC DNA]</scope>
    <source>
        <strain evidence="3">ATCC MYA-139 / BCRC 22969 / CBS 8797 / CCRC 22969 / KCTC 17520 / NBRC 10181 / NCYC 3082</strain>
    </source>
</reference>
<reference evidence="2 3" key="1">
    <citation type="journal article" date="2011" name="Proc. Natl. Acad. Sci. U.S.A.">
        <title>Evolutionary erosion of yeast sex chromosomes by mating-type switching accidents.</title>
        <authorList>
            <person name="Gordon J.L."/>
            <person name="Armisen D."/>
            <person name="Proux-Wera E."/>
            <person name="Oheigeartaigh S.S."/>
            <person name="Byrne K.P."/>
            <person name="Wolfe K.H."/>
        </authorList>
    </citation>
    <scope>NUCLEOTIDE SEQUENCE [LARGE SCALE GENOMIC DNA]</scope>
    <source>
        <strain evidence="3">ATCC MYA-139 / BCRC 22969 / CBS 8797 / CCRC 22969 / KCTC 17520 / NBRC 10181 / NCYC 3082</strain>
    </source>
</reference>
<evidence type="ECO:0000313" key="3">
    <source>
        <dbReference type="Proteomes" id="UP000006310"/>
    </source>
</evidence>
<organism evidence="2 3">
    <name type="scientific">Huiozyma naganishii (strain ATCC MYA-139 / BCRC 22969 / CBS 8797 / KCTC 17520 / NBRC 10181 / NCYC 3082 / Yp74L-3)</name>
    <name type="common">Yeast</name>
    <name type="synonym">Kazachstania naganishii</name>
    <dbReference type="NCBI Taxonomy" id="1071383"/>
    <lineage>
        <taxon>Eukaryota</taxon>
        <taxon>Fungi</taxon>
        <taxon>Dikarya</taxon>
        <taxon>Ascomycota</taxon>
        <taxon>Saccharomycotina</taxon>
        <taxon>Saccharomycetes</taxon>
        <taxon>Saccharomycetales</taxon>
        <taxon>Saccharomycetaceae</taxon>
        <taxon>Huiozyma</taxon>
    </lineage>
</organism>
<dbReference type="InterPro" id="IPR016712">
    <property type="entry name" value="Rbsml_bS1m-like"/>
</dbReference>
<dbReference type="EMBL" id="HE978321">
    <property type="protein sequence ID" value="CCK71567.1"/>
    <property type="molecule type" value="Genomic_DNA"/>
</dbReference>
<feature type="compositionally biased region" description="Polar residues" evidence="1">
    <location>
        <begin position="327"/>
        <end position="338"/>
    </location>
</feature>
<dbReference type="AlphaFoldDB" id="J7S1Q2"/>
<sequence>MSRMSDLLRNTRLAQLSRSGGGQLSFTKRGQHFPTHQIVATTPASHAREEWGLKGTVPKRLLRSRYLVVDALDTAERMPSLEMLGGVQWNRIRFQEFGVVPSVPLGQSNPLFGDSTTTAAPGNMQLYGLSQVVPNASMLRRLRPQFKAWLLERDPHALQRRRFNALELKEKAVEFLQEQLSTVGTRGRSRPVDRGLVGSGGLSYGVRGRLQNTPRGVVQRSIVPGRILNDQLRPQHTSGGASGGSGGDTMCHAALGGFFASAQFKNGSKISYGLGSFIRELVLPFEVRSVSVARDGKVRITASSITQLRGHRAAAGHASARGEPRNSRSSSTTKATRQQSRETVNELLLQLENNGKN</sequence>
<name>J7S1Q2_HUIN7</name>
<dbReference type="Pfam" id="PF11709">
    <property type="entry name" value="Mit_ribos_Mrp51"/>
    <property type="match status" value="1"/>
</dbReference>
<dbReference type="PANTHER" id="PTHR28058">
    <property type="entry name" value="37S RIBOSOMAL PROTEIN MRP51, MITOCHONDRIAL"/>
    <property type="match status" value="1"/>
</dbReference>
<keyword evidence="3" id="KW-1185">Reference proteome</keyword>
<dbReference type="GO" id="GO:0005763">
    <property type="term" value="C:mitochondrial small ribosomal subunit"/>
    <property type="evidence" value="ECO:0007669"/>
    <property type="project" value="TreeGrafter"/>
</dbReference>
<feature type="region of interest" description="Disordered" evidence="1">
    <location>
        <begin position="309"/>
        <end position="343"/>
    </location>
</feature>
<dbReference type="KEGG" id="kng:KNAG_0H01530"/>
<dbReference type="OrthoDB" id="2735536at2759"/>
<dbReference type="GO" id="GO:0070124">
    <property type="term" value="P:mitochondrial translational initiation"/>
    <property type="evidence" value="ECO:0007669"/>
    <property type="project" value="TreeGrafter"/>
</dbReference>
<dbReference type="OMA" id="KNAPGKH"/>
<proteinExistence type="predicted"/>
<dbReference type="eggNOG" id="ENOG502R4KN">
    <property type="taxonomic scope" value="Eukaryota"/>
</dbReference>
<dbReference type="RefSeq" id="XP_022465812.1">
    <property type="nucleotide sequence ID" value="XM_022609413.1"/>
</dbReference>
<evidence type="ECO:0000256" key="1">
    <source>
        <dbReference type="SAM" id="MobiDB-lite"/>
    </source>
</evidence>
<dbReference type="GO" id="GO:0003735">
    <property type="term" value="F:structural constituent of ribosome"/>
    <property type="evidence" value="ECO:0007669"/>
    <property type="project" value="TreeGrafter"/>
</dbReference>
<dbReference type="GeneID" id="34527299"/>
<accession>J7S1Q2</accession>
<dbReference type="PANTHER" id="PTHR28058:SF1">
    <property type="entry name" value="SMALL RIBOSOMAL SUBUNIT PROTEIN BS1M"/>
    <property type="match status" value="1"/>
</dbReference>